<evidence type="ECO:0000256" key="3">
    <source>
        <dbReference type="ARBA" id="ARBA00023015"/>
    </source>
</evidence>
<dbReference type="Proteomes" id="UP000280586">
    <property type="component" value="Chromosome"/>
</dbReference>
<evidence type="ECO:0000256" key="5">
    <source>
        <dbReference type="ARBA" id="ARBA00023163"/>
    </source>
</evidence>
<reference evidence="7 9" key="1">
    <citation type="submission" date="2017-09" db="EMBL/GenBank/DDBJ databases">
        <authorList>
            <person name="Thomas P."/>
            <person name="Seyboldt C."/>
        </authorList>
    </citation>
    <scope>NUCLEOTIDE SEQUENCE [LARGE SCALE GENOMIC DNA]</scope>
    <source>
        <strain evidence="7 9">DSM 7534</strain>
    </source>
</reference>
<keyword evidence="5" id="KW-0804">Transcription</keyword>
<dbReference type="InterPro" id="IPR025662">
    <property type="entry name" value="Sigma_54_int_dom_ATP-bd_1"/>
</dbReference>
<dbReference type="PROSITE" id="PS50045">
    <property type="entry name" value="SIGMA54_INTERACT_4"/>
    <property type="match status" value="1"/>
</dbReference>
<dbReference type="FunFam" id="3.40.50.300:FF:000006">
    <property type="entry name" value="DNA-binding transcriptional regulator NtrC"/>
    <property type="match status" value="1"/>
</dbReference>
<dbReference type="Gene3D" id="1.10.10.60">
    <property type="entry name" value="Homeodomain-like"/>
    <property type="match status" value="1"/>
</dbReference>
<accession>A0A9N7JK60</accession>
<dbReference type="PANTHER" id="PTHR32071:SF57">
    <property type="entry name" value="C4-DICARBOXYLATE TRANSPORT TRANSCRIPTIONAL REGULATORY PROTEIN DCTD"/>
    <property type="match status" value="1"/>
</dbReference>
<evidence type="ECO:0000313" key="7">
    <source>
        <dbReference type="EMBL" id="AYE33908.1"/>
    </source>
</evidence>
<dbReference type="InterPro" id="IPR009057">
    <property type="entry name" value="Homeodomain-like_sf"/>
</dbReference>
<dbReference type="KEGG" id="csep:CP523_05170"/>
<dbReference type="PANTHER" id="PTHR32071">
    <property type="entry name" value="TRANSCRIPTIONAL REGULATORY PROTEIN"/>
    <property type="match status" value="1"/>
</dbReference>
<dbReference type="Pfam" id="PF25601">
    <property type="entry name" value="AAA_lid_14"/>
    <property type="match status" value="1"/>
</dbReference>
<dbReference type="EMBL" id="CP023671">
    <property type="protein sequence ID" value="AYE33908.1"/>
    <property type="molecule type" value="Genomic_DNA"/>
</dbReference>
<sequence length="465" mass="52574">MELMRDGVYFDILNTIMDSVNEWVVVVNKDARITMMSKSYKEFLGDFTPEGKLVTDVIENTKMHEIVKSGKTIAGDIQYIRGNRMIAIRVPIKRDGVVIGAVGKVMFKDISDYYSLGKQIAKLERAVEYCKSELGHERAAKYFFSDIVGKSKENLKVKEIALRAARTKSNVLIIGESGTGKELLAHAIHNASDRRGKPFVKINCAAIPGELLESELFGYEEGAFTGAKKCGKKGKFELANNGTILLDEIGDMPMASQAKLLRVLQDREIEKVGGNIVKKIDVRVISSTNKNLKKAIEDGTFREDLYYRLNVINIKVPPLRMRKDDIDALVNVLRRKIADKLGIYVEGISKEAINILKDYNWPGNIRELENVIESSINMLESDVYIGKDHLPEKLIRSSKSIYIKSSEKKFLKDIVAEVEKKVILDCLNSVQWNKNKAAKILGISRVGLYKKIEYYNLIDDNFKYM</sequence>
<dbReference type="Gene3D" id="3.30.450.20">
    <property type="entry name" value="PAS domain"/>
    <property type="match status" value="1"/>
</dbReference>
<dbReference type="Pfam" id="PF02954">
    <property type="entry name" value="HTH_8"/>
    <property type="match status" value="1"/>
</dbReference>
<dbReference type="SUPFAM" id="SSF52540">
    <property type="entry name" value="P-loop containing nucleoside triphosphate hydrolases"/>
    <property type="match status" value="1"/>
</dbReference>
<dbReference type="PRINTS" id="PR01590">
    <property type="entry name" value="HTHFIS"/>
</dbReference>
<dbReference type="InterPro" id="IPR058031">
    <property type="entry name" value="AAA_lid_NorR"/>
</dbReference>
<dbReference type="GO" id="GO:0043565">
    <property type="term" value="F:sequence-specific DNA binding"/>
    <property type="evidence" value="ECO:0007669"/>
    <property type="project" value="InterPro"/>
</dbReference>
<dbReference type="Proteomes" id="UP001055437">
    <property type="component" value="Chromosome"/>
</dbReference>
<dbReference type="GO" id="GO:0006355">
    <property type="term" value="P:regulation of DNA-templated transcription"/>
    <property type="evidence" value="ECO:0007669"/>
    <property type="project" value="InterPro"/>
</dbReference>
<dbReference type="InterPro" id="IPR002078">
    <property type="entry name" value="Sigma_54_int"/>
</dbReference>
<keyword evidence="4" id="KW-0238">DNA-binding</keyword>
<dbReference type="PROSITE" id="PS00675">
    <property type="entry name" value="SIGMA54_INTERACT_1"/>
    <property type="match status" value="1"/>
</dbReference>
<proteinExistence type="predicted"/>
<evidence type="ECO:0000313" key="8">
    <source>
        <dbReference type="EMBL" id="USS00469.1"/>
    </source>
</evidence>
<evidence type="ECO:0000256" key="4">
    <source>
        <dbReference type="ARBA" id="ARBA00023125"/>
    </source>
</evidence>
<name>A0A9N7JK60_CLOSE</name>
<dbReference type="InterPro" id="IPR027417">
    <property type="entry name" value="P-loop_NTPase"/>
</dbReference>
<dbReference type="Pfam" id="PF00158">
    <property type="entry name" value="Sigma54_activat"/>
    <property type="match status" value="1"/>
</dbReference>
<reference evidence="8" key="2">
    <citation type="submission" date="2022-06" db="EMBL/GenBank/DDBJ databases">
        <authorList>
            <person name="Holder M.E."/>
            <person name="Ajami N.J."/>
            <person name="Petrosino J.F."/>
        </authorList>
    </citation>
    <scope>NUCLEOTIDE SEQUENCE</scope>
    <source>
        <strain evidence="8">RMA 8861</strain>
    </source>
</reference>
<dbReference type="CDD" id="cd00009">
    <property type="entry name" value="AAA"/>
    <property type="match status" value="1"/>
</dbReference>
<dbReference type="RefSeq" id="WP_120140610.1">
    <property type="nucleotide sequence ID" value="NZ_CP023671.1"/>
</dbReference>
<feature type="domain" description="Sigma-54 factor interaction" evidence="6">
    <location>
        <begin position="147"/>
        <end position="377"/>
    </location>
</feature>
<dbReference type="GO" id="GO:0005524">
    <property type="term" value="F:ATP binding"/>
    <property type="evidence" value="ECO:0007669"/>
    <property type="project" value="UniProtKB-KW"/>
</dbReference>
<dbReference type="InterPro" id="IPR003593">
    <property type="entry name" value="AAA+_ATPase"/>
</dbReference>
<evidence type="ECO:0000313" key="9">
    <source>
        <dbReference type="Proteomes" id="UP000280586"/>
    </source>
</evidence>
<dbReference type="Gene3D" id="3.40.50.300">
    <property type="entry name" value="P-loop containing nucleotide triphosphate hydrolases"/>
    <property type="match status" value="1"/>
</dbReference>
<evidence type="ECO:0000313" key="10">
    <source>
        <dbReference type="Proteomes" id="UP001055437"/>
    </source>
</evidence>
<dbReference type="InterPro" id="IPR002197">
    <property type="entry name" value="HTH_Fis"/>
</dbReference>
<dbReference type="AlphaFoldDB" id="A0A9N7JK60"/>
<evidence type="ECO:0000256" key="1">
    <source>
        <dbReference type="ARBA" id="ARBA00022741"/>
    </source>
</evidence>
<evidence type="ECO:0000259" key="6">
    <source>
        <dbReference type="PROSITE" id="PS50045"/>
    </source>
</evidence>
<gene>
    <name evidence="7" type="ORF">CP523_05170</name>
    <name evidence="8" type="ORF">NH397_13425</name>
</gene>
<dbReference type="Gene3D" id="1.10.8.60">
    <property type="match status" value="1"/>
</dbReference>
<dbReference type="PROSITE" id="PS00676">
    <property type="entry name" value="SIGMA54_INTERACT_2"/>
    <property type="match status" value="1"/>
</dbReference>
<protein>
    <submittedName>
        <fullName evidence="8">Sigma 54-interacting transcriptional regulator</fullName>
    </submittedName>
    <submittedName>
        <fullName evidence="7">Sigma-54-dependent Fis family transcriptional regulator</fullName>
    </submittedName>
</protein>
<evidence type="ECO:0000256" key="2">
    <source>
        <dbReference type="ARBA" id="ARBA00022840"/>
    </source>
</evidence>
<dbReference type="EMBL" id="CP099799">
    <property type="protein sequence ID" value="USS00469.1"/>
    <property type="molecule type" value="Genomic_DNA"/>
</dbReference>
<keyword evidence="10" id="KW-1185">Reference proteome</keyword>
<dbReference type="GeneID" id="303560071"/>
<keyword evidence="2" id="KW-0067">ATP-binding</keyword>
<dbReference type="InterPro" id="IPR025943">
    <property type="entry name" value="Sigma_54_int_dom_ATP-bd_2"/>
</dbReference>
<dbReference type="InterPro" id="IPR025944">
    <property type="entry name" value="Sigma_54_int_dom_CS"/>
</dbReference>
<keyword evidence="3" id="KW-0805">Transcription regulation</keyword>
<dbReference type="PROSITE" id="PS00688">
    <property type="entry name" value="SIGMA54_INTERACT_3"/>
    <property type="match status" value="1"/>
</dbReference>
<dbReference type="SMART" id="SM00382">
    <property type="entry name" value="AAA"/>
    <property type="match status" value="1"/>
</dbReference>
<keyword evidence="1" id="KW-0547">Nucleotide-binding</keyword>
<organism evidence="7 9">
    <name type="scientific">Clostridium septicum</name>
    <dbReference type="NCBI Taxonomy" id="1504"/>
    <lineage>
        <taxon>Bacteria</taxon>
        <taxon>Bacillati</taxon>
        <taxon>Bacillota</taxon>
        <taxon>Clostridia</taxon>
        <taxon>Eubacteriales</taxon>
        <taxon>Clostridiaceae</taxon>
        <taxon>Clostridium</taxon>
    </lineage>
</organism>
<dbReference type="SUPFAM" id="SSF46689">
    <property type="entry name" value="Homeodomain-like"/>
    <property type="match status" value="1"/>
</dbReference>